<dbReference type="SUPFAM" id="SSF88946">
    <property type="entry name" value="Sigma2 domain of RNA polymerase sigma factors"/>
    <property type="match status" value="1"/>
</dbReference>
<dbReference type="InterPro" id="IPR007627">
    <property type="entry name" value="RNA_pol_sigma70_r2"/>
</dbReference>
<accession>A0ABV6VX85</accession>
<reference evidence="7 8" key="1">
    <citation type="submission" date="2024-09" db="EMBL/GenBank/DDBJ databases">
        <authorList>
            <person name="Lee S.D."/>
        </authorList>
    </citation>
    <scope>NUCLEOTIDE SEQUENCE [LARGE SCALE GENOMIC DNA]</scope>
    <source>
        <strain evidence="7 8">N8-3</strain>
    </source>
</reference>
<evidence type="ECO:0000256" key="4">
    <source>
        <dbReference type="ARBA" id="ARBA00023163"/>
    </source>
</evidence>
<organism evidence="7 8">
    <name type="scientific">Streptacidiphilus cavernicola</name>
    <dbReference type="NCBI Taxonomy" id="3342716"/>
    <lineage>
        <taxon>Bacteria</taxon>
        <taxon>Bacillati</taxon>
        <taxon>Actinomycetota</taxon>
        <taxon>Actinomycetes</taxon>
        <taxon>Kitasatosporales</taxon>
        <taxon>Streptomycetaceae</taxon>
        <taxon>Streptacidiphilus</taxon>
    </lineage>
</organism>
<keyword evidence="2" id="KW-0805">Transcription regulation</keyword>
<dbReference type="PANTHER" id="PTHR43133">
    <property type="entry name" value="RNA POLYMERASE ECF-TYPE SIGMA FACTO"/>
    <property type="match status" value="1"/>
</dbReference>
<dbReference type="SUPFAM" id="SSF88659">
    <property type="entry name" value="Sigma3 and sigma4 domains of RNA polymerase sigma factors"/>
    <property type="match status" value="1"/>
</dbReference>
<dbReference type="InterPro" id="IPR039425">
    <property type="entry name" value="RNA_pol_sigma-70-like"/>
</dbReference>
<evidence type="ECO:0000313" key="7">
    <source>
        <dbReference type="EMBL" id="MFC1418384.1"/>
    </source>
</evidence>
<evidence type="ECO:0000256" key="2">
    <source>
        <dbReference type="ARBA" id="ARBA00023015"/>
    </source>
</evidence>
<comment type="similarity">
    <text evidence="1">Belongs to the sigma-70 factor family. ECF subfamily.</text>
</comment>
<feature type="domain" description="RNA polymerase sigma factor 70 region 4 type 2" evidence="6">
    <location>
        <begin position="100"/>
        <end position="147"/>
    </location>
</feature>
<dbReference type="EMBL" id="JBHFAB010000012">
    <property type="protein sequence ID" value="MFC1418384.1"/>
    <property type="molecule type" value="Genomic_DNA"/>
</dbReference>
<dbReference type="Pfam" id="PF08281">
    <property type="entry name" value="Sigma70_r4_2"/>
    <property type="match status" value="1"/>
</dbReference>
<comment type="caution">
    <text evidence="7">The sequence shown here is derived from an EMBL/GenBank/DDBJ whole genome shotgun (WGS) entry which is preliminary data.</text>
</comment>
<dbReference type="NCBIfam" id="TIGR02937">
    <property type="entry name" value="sigma70-ECF"/>
    <property type="match status" value="1"/>
</dbReference>
<dbReference type="Gene3D" id="1.10.10.10">
    <property type="entry name" value="Winged helix-like DNA-binding domain superfamily/Winged helix DNA-binding domain"/>
    <property type="match status" value="1"/>
</dbReference>
<keyword evidence="8" id="KW-1185">Reference proteome</keyword>
<evidence type="ECO:0000259" key="6">
    <source>
        <dbReference type="Pfam" id="PF08281"/>
    </source>
</evidence>
<dbReference type="Gene3D" id="1.10.1740.10">
    <property type="match status" value="1"/>
</dbReference>
<dbReference type="InterPro" id="IPR014284">
    <property type="entry name" value="RNA_pol_sigma-70_dom"/>
</dbReference>
<evidence type="ECO:0000256" key="3">
    <source>
        <dbReference type="ARBA" id="ARBA00023082"/>
    </source>
</evidence>
<keyword evidence="4" id="KW-0804">Transcription</keyword>
<dbReference type="Proteomes" id="UP001592531">
    <property type="component" value="Unassembled WGS sequence"/>
</dbReference>
<dbReference type="RefSeq" id="WP_380537181.1">
    <property type="nucleotide sequence ID" value="NZ_JBHFAB010000012.1"/>
</dbReference>
<gene>
    <name evidence="7" type="ORF">ACEZDE_17310</name>
</gene>
<dbReference type="Pfam" id="PF04542">
    <property type="entry name" value="Sigma70_r2"/>
    <property type="match status" value="1"/>
</dbReference>
<protein>
    <submittedName>
        <fullName evidence="7">RNA polymerase sigma factor</fullName>
    </submittedName>
</protein>
<evidence type="ECO:0000259" key="5">
    <source>
        <dbReference type="Pfam" id="PF04542"/>
    </source>
</evidence>
<keyword evidence="3" id="KW-0731">Sigma factor</keyword>
<dbReference type="InterPro" id="IPR013324">
    <property type="entry name" value="RNA_pol_sigma_r3/r4-like"/>
</dbReference>
<dbReference type="InterPro" id="IPR036388">
    <property type="entry name" value="WH-like_DNA-bd_sf"/>
</dbReference>
<proteinExistence type="inferred from homology"/>
<evidence type="ECO:0000313" key="8">
    <source>
        <dbReference type="Proteomes" id="UP001592531"/>
    </source>
</evidence>
<sequence length="159" mass="17382">MSKPPFEQLVTDHGPMVLRVVRAVVGPHDAEDAWSETFLAALKAYPELPGDADLTAWLVTVAHRKAIDVVRAAGRRAVPVAALPERPSRTGRPEDWDPDLWAALKALPERQRQTVAYHYLAGLPYKEIAALIGGSTDAARRAAADGIRALRGSYPRERS</sequence>
<evidence type="ECO:0000256" key="1">
    <source>
        <dbReference type="ARBA" id="ARBA00010641"/>
    </source>
</evidence>
<dbReference type="InterPro" id="IPR013249">
    <property type="entry name" value="RNA_pol_sigma70_r4_t2"/>
</dbReference>
<dbReference type="InterPro" id="IPR013325">
    <property type="entry name" value="RNA_pol_sigma_r2"/>
</dbReference>
<dbReference type="PANTHER" id="PTHR43133:SF51">
    <property type="entry name" value="RNA POLYMERASE SIGMA FACTOR"/>
    <property type="match status" value="1"/>
</dbReference>
<name>A0ABV6VX85_9ACTN</name>
<feature type="domain" description="RNA polymerase sigma-70 region 2" evidence="5">
    <location>
        <begin position="9"/>
        <end position="76"/>
    </location>
</feature>